<name>A0AAD9GZI1_9STRA</name>
<dbReference type="EMBL" id="JASMQC010000002">
    <property type="protein sequence ID" value="KAK1947627.1"/>
    <property type="molecule type" value="Genomic_DNA"/>
</dbReference>
<accession>A0AAD9GZI1</accession>
<protein>
    <submittedName>
        <fullName evidence="1">Uncharacterized protein</fullName>
    </submittedName>
</protein>
<keyword evidence="2" id="KW-1185">Reference proteome</keyword>
<comment type="caution">
    <text evidence="1">The sequence shown here is derived from an EMBL/GenBank/DDBJ whole genome shotgun (WGS) entry which is preliminary data.</text>
</comment>
<dbReference type="AlphaFoldDB" id="A0AAD9GZI1"/>
<evidence type="ECO:0000313" key="2">
    <source>
        <dbReference type="Proteomes" id="UP001259832"/>
    </source>
</evidence>
<organism evidence="1 2">
    <name type="scientific">Phytophthora citrophthora</name>
    <dbReference type="NCBI Taxonomy" id="4793"/>
    <lineage>
        <taxon>Eukaryota</taxon>
        <taxon>Sar</taxon>
        <taxon>Stramenopiles</taxon>
        <taxon>Oomycota</taxon>
        <taxon>Peronosporomycetes</taxon>
        <taxon>Peronosporales</taxon>
        <taxon>Peronosporaceae</taxon>
        <taxon>Phytophthora</taxon>
    </lineage>
</organism>
<evidence type="ECO:0000313" key="1">
    <source>
        <dbReference type="EMBL" id="KAK1947627.1"/>
    </source>
</evidence>
<proteinExistence type="predicted"/>
<sequence length="72" mass="8164">MSSVQDTKISIDKFNGENYATWNRYMRGVFLTKSVWHVVNRETTPTLTDSRCNGVTRTSGYTTCNSNSCDNC</sequence>
<dbReference type="Proteomes" id="UP001259832">
    <property type="component" value="Unassembled WGS sequence"/>
</dbReference>
<reference evidence="1" key="1">
    <citation type="submission" date="2023-08" db="EMBL/GenBank/DDBJ databases">
        <title>Reference Genome Resource for the Citrus Pathogen Phytophthora citrophthora.</title>
        <authorList>
            <person name="Moller H."/>
            <person name="Coetzee B."/>
            <person name="Rose L.J."/>
            <person name="Van Niekerk J.M."/>
        </authorList>
    </citation>
    <scope>NUCLEOTIDE SEQUENCE</scope>
    <source>
        <strain evidence="1">STE-U-9442</strain>
    </source>
</reference>
<gene>
    <name evidence="1" type="ORF">P3T76_001637</name>
</gene>